<evidence type="ECO:0000256" key="8">
    <source>
        <dbReference type="ARBA" id="ARBA00022694"/>
    </source>
</evidence>
<comment type="function">
    <text evidence="17">Plays a central role in 2-thiolation of mcm(5)S(2)U at tRNA wobble positions of tRNA(Lys), tRNA(Glu) and tRNA(Gln). Directly binds tRNAs and probably acts by catalyzing adenylation of tRNAs, an intermediate required for 2-thiolation. It is unclear whether it acts as a sulfurtransferase that transfers sulfur from thiocarboxylated URM1 onto the uridine of tRNAs at wobble position.</text>
</comment>
<feature type="compositionally biased region" description="Polar residues" evidence="19">
    <location>
        <begin position="707"/>
        <end position="725"/>
    </location>
</feature>
<dbReference type="FunFam" id="2.10.110.10:FF:000012">
    <property type="entry name" value="Paxillin isoform 1"/>
    <property type="match status" value="1"/>
</dbReference>
<feature type="compositionally biased region" description="Low complexity" evidence="19">
    <location>
        <begin position="690"/>
        <end position="701"/>
    </location>
</feature>
<dbReference type="InterPro" id="IPR011063">
    <property type="entry name" value="TilS/TtcA_N"/>
</dbReference>
<evidence type="ECO:0000256" key="5">
    <source>
        <dbReference type="ARBA" id="ARBA00022553"/>
    </source>
</evidence>
<keyword evidence="6 17" id="KW-0820">tRNA-binding</keyword>
<dbReference type="SUPFAM" id="SSF52402">
    <property type="entry name" value="Adenine nucleotide alpha hydrolases-like"/>
    <property type="match status" value="1"/>
</dbReference>
<dbReference type="GO" id="GO:0034446">
    <property type="term" value="P:substrate adhesion-dependent cell spreading"/>
    <property type="evidence" value="ECO:0007669"/>
    <property type="project" value="TreeGrafter"/>
</dbReference>
<reference evidence="21" key="2">
    <citation type="submission" date="2014-03" db="EMBL/GenBank/DDBJ databases">
        <authorList>
            <person name="Genoscope - CEA"/>
        </authorList>
    </citation>
    <scope>NUCLEOTIDE SEQUENCE</scope>
</reference>
<dbReference type="CDD" id="cd09407">
    <property type="entry name" value="LIM2_Paxillin"/>
    <property type="match status" value="1"/>
</dbReference>
<dbReference type="PRINTS" id="PR00832">
    <property type="entry name" value="PAXILLIN"/>
</dbReference>
<dbReference type="GO" id="GO:0046872">
    <property type="term" value="F:metal ion binding"/>
    <property type="evidence" value="ECO:0007669"/>
    <property type="project" value="UniProtKB-KW"/>
</dbReference>
<comment type="similarity">
    <text evidence="17">Belongs to the TtcA family. CTU1/NCS6/ATPBD3 subfamily.</text>
</comment>
<comment type="pathway">
    <text evidence="17">tRNA modification; 5-methoxycarbonylmethyl-2-thiouridine-tRNA biosynthesis.</text>
</comment>
<dbReference type="GO" id="GO:0016779">
    <property type="term" value="F:nucleotidyltransferase activity"/>
    <property type="evidence" value="ECO:0007669"/>
    <property type="project" value="UniProtKB-UniRule"/>
</dbReference>
<dbReference type="SUPFAM" id="SSF57716">
    <property type="entry name" value="Glucocorticoid receptor-like (DNA-binding domain)"/>
    <property type="match status" value="5"/>
</dbReference>
<feature type="region of interest" description="Disordered" evidence="19">
    <location>
        <begin position="428"/>
        <end position="487"/>
    </location>
</feature>
<dbReference type="InterPro" id="IPR001904">
    <property type="entry name" value="Paxillin_Lim_dom4"/>
</dbReference>
<keyword evidence="4 17" id="KW-0963">Cytoplasm</keyword>
<dbReference type="GO" id="GO:0000049">
    <property type="term" value="F:tRNA binding"/>
    <property type="evidence" value="ECO:0007669"/>
    <property type="project" value="UniProtKB-UniRule"/>
</dbReference>
<keyword evidence="15 18" id="KW-0440">LIM domain</keyword>
<dbReference type="GO" id="GO:0043542">
    <property type="term" value="P:endothelial cell migration"/>
    <property type="evidence" value="ECO:0007669"/>
    <property type="project" value="TreeGrafter"/>
</dbReference>
<keyword evidence="10" id="KW-0677">Repeat</keyword>
<evidence type="ECO:0000256" key="4">
    <source>
        <dbReference type="ARBA" id="ARBA00022490"/>
    </source>
</evidence>
<dbReference type="FunFam" id="2.10.110.10:FF:000018">
    <property type="entry name" value="Paxillin isoform 1"/>
    <property type="match status" value="1"/>
</dbReference>
<dbReference type="InterPro" id="IPR014729">
    <property type="entry name" value="Rossmann-like_a/b/a_fold"/>
</dbReference>
<keyword evidence="7 17" id="KW-0808">Transferase</keyword>
<feature type="compositionally biased region" description="Pro residues" evidence="19">
    <location>
        <begin position="1027"/>
        <end position="1036"/>
    </location>
</feature>
<feature type="domain" description="LIM zinc-binding" evidence="20">
    <location>
        <begin position="1236"/>
        <end position="1293"/>
    </location>
</feature>
<dbReference type="Proteomes" id="UP000193380">
    <property type="component" value="Unassembled WGS sequence"/>
</dbReference>
<feature type="compositionally biased region" description="Basic and acidic residues" evidence="19">
    <location>
        <begin position="799"/>
        <end position="820"/>
    </location>
</feature>
<dbReference type="PROSITE" id="PS50023">
    <property type="entry name" value="LIM_DOMAIN_2"/>
    <property type="match status" value="4"/>
</dbReference>
<dbReference type="NCBIfam" id="TIGR00269">
    <property type="entry name" value="TIGR00269 family protein"/>
    <property type="match status" value="1"/>
</dbReference>
<dbReference type="InterPro" id="IPR020554">
    <property type="entry name" value="UPF0021_CS"/>
</dbReference>
<feature type="compositionally biased region" description="Polar residues" evidence="19">
    <location>
        <begin position="863"/>
        <end position="881"/>
    </location>
</feature>
<evidence type="ECO:0000256" key="13">
    <source>
        <dbReference type="ARBA" id="ARBA00022889"/>
    </source>
</evidence>
<evidence type="ECO:0000256" key="14">
    <source>
        <dbReference type="ARBA" id="ARBA00022949"/>
    </source>
</evidence>
<keyword evidence="13" id="KW-0130">Cell adhesion</keyword>
<evidence type="ECO:0000256" key="11">
    <source>
        <dbReference type="ARBA" id="ARBA00022833"/>
    </source>
</evidence>
<evidence type="ECO:0000256" key="7">
    <source>
        <dbReference type="ARBA" id="ARBA00022679"/>
    </source>
</evidence>
<dbReference type="FunFam" id="2.10.110.10:FF:000009">
    <property type="entry name" value="Paxillin isoform 1"/>
    <property type="match status" value="1"/>
</dbReference>
<keyword evidence="12 17" id="KW-0694">RNA-binding</keyword>
<evidence type="ECO:0000259" key="20">
    <source>
        <dbReference type="PROSITE" id="PS50023"/>
    </source>
</evidence>
<feature type="region of interest" description="Disordered" evidence="19">
    <location>
        <begin position="533"/>
        <end position="585"/>
    </location>
</feature>
<dbReference type="CDD" id="cd09409">
    <property type="entry name" value="LIM3_Paxillin"/>
    <property type="match status" value="1"/>
</dbReference>
<keyword evidence="5" id="KW-0597">Phosphoprotein</keyword>
<dbReference type="SMART" id="SM00132">
    <property type="entry name" value="LIM"/>
    <property type="match status" value="4"/>
</dbReference>
<evidence type="ECO:0000256" key="18">
    <source>
        <dbReference type="PROSITE-ProRule" id="PRU00125"/>
    </source>
</evidence>
<dbReference type="Gene3D" id="3.40.50.620">
    <property type="entry name" value="HUPs"/>
    <property type="match status" value="1"/>
</dbReference>
<feature type="compositionally biased region" description="Low complexity" evidence="19">
    <location>
        <begin position="748"/>
        <end position="763"/>
    </location>
</feature>
<reference evidence="21" key="1">
    <citation type="journal article" date="2014" name="Nat. Commun.">
        <title>The rainbow trout genome provides novel insights into evolution after whole-genome duplication in vertebrates.</title>
        <authorList>
            <person name="Berthelot C."/>
            <person name="Brunet F."/>
            <person name="Chalopin D."/>
            <person name="Juanchich A."/>
            <person name="Bernard M."/>
            <person name="Noel B."/>
            <person name="Bento P."/>
            <person name="Da Silva C."/>
            <person name="Labadie K."/>
            <person name="Alberti A."/>
            <person name="Aury J.M."/>
            <person name="Louis A."/>
            <person name="Dehais P."/>
            <person name="Bardou P."/>
            <person name="Montfort J."/>
            <person name="Klopp C."/>
            <person name="Cabau C."/>
            <person name="Gaspin C."/>
            <person name="Thorgaard G.H."/>
            <person name="Boussaha M."/>
            <person name="Quillet E."/>
            <person name="Guyomard R."/>
            <person name="Galiana D."/>
            <person name="Bobe J."/>
            <person name="Volff J.N."/>
            <person name="Genet C."/>
            <person name="Wincker P."/>
            <person name="Jaillon O."/>
            <person name="Roest Crollius H."/>
            <person name="Guiguen Y."/>
        </authorList>
    </citation>
    <scope>NUCLEOTIDE SEQUENCE [LARGE SCALE GENOMIC DNA]</scope>
</reference>
<feature type="compositionally biased region" description="Low complexity" evidence="19">
    <location>
        <begin position="468"/>
        <end position="484"/>
    </location>
</feature>
<dbReference type="InterPro" id="IPR032442">
    <property type="entry name" value="CTU1_C"/>
</dbReference>
<dbReference type="InterPro" id="IPR056369">
    <property type="entry name" value="CTU1-like_ATP-bd"/>
</dbReference>
<dbReference type="GO" id="GO:0005925">
    <property type="term" value="C:focal adhesion"/>
    <property type="evidence" value="ECO:0007669"/>
    <property type="project" value="UniProtKB-SubCell"/>
</dbReference>
<dbReference type="InterPro" id="IPR047072">
    <property type="entry name" value="Paxillin_Lim_dom2"/>
</dbReference>
<feature type="domain" description="LIM zinc-binding" evidence="20">
    <location>
        <begin position="1294"/>
        <end position="1353"/>
    </location>
</feature>
<feature type="region of interest" description="Disordered" evidence="19">
    <location>
        <begin position="1015"/>
        <end position="1045"/>
    </location>
</feature>
<dbReference type="Pfam" id="PF03535">
    <property type="entry name" value="Paxillin"/>
    <property type="match status" value="1"/>
</dbReference>
<dbReference type="CDD" id="cd09336">
    <property type="entry name" value="LIM1_Paxillin_like"/>
    <property type="match status" value="1"/>
</dbReference>
<evidence type="ECO:0000256" key="15">
    <source>
        <dbReference type="ARBA" id="ARBA00023038"/>
    </source>
</evidence>
<dbReference type="EMBL" id="FR904755">
    <property type="protein sequence ID" value="CDQ71209.1"/>
    <property type="molecule type" value="Genomic_DNA"/>
</dbReference>
<dbReference type="GO" id="GO:0032447">
    <property type="term" value="P:protein urmylation"/>
    <property type="evidence" value="ECO:0007669"/>
    <property type="project" value="UniProtKB-UniRule"/>
</dbReference>
<feature type="compositionally biased region" description="Polar residues" evidence="19">
    <location>
        <begin position="549"/>
        <end position="559"/>
    </location>
</feature>
<evidence type="ECO:0000256" key="9">
    <source>
        <dbReference type="ARBA" id="ARBA00022723"/>
    </source>
</evidence>
<organism evidence="21 22">
    <name type="scientific">Oncorhynchus mykiss</name>
    <name type="common">Rainbow trout</name>
    <name type="synonym">Salmo gairdneri</name>
    <dbReference type="NCBI Taxonomy" id="8022"/>
    <lineage>
        <taxon>Eukaryota</taxon>
        <taxon>Metazoa</taxon>
        <taxon>Chordata</taxon>
        <taxon>Craniata</taxon>
        <taxon>Vertebrata</taxon>
        <taxon>Euteleostomi</taxon>
        <taxon>Actinopterygii</taxon>
        <taxon>Neopterygii</taxon>
        <taxon>Teleostei</taxon>
        <taxon>Protacanthopterygii</taxon>
        <taxon>Salmoniformes</taxon>
        <taxon>Salmonidae</taxon>
        <taxon>Salmoninae</taxon>
        <taxon>Oncorhynchus</taxon>
    </lineage>
</organism>
<evidence type="ECO:0000256" key="12">
    <source>
        <dbReference type="ARBA" id="ARBA00022884"/>
    </source>
</evidence>
<keyword evidence="9 18" id="KW-0479">Metal-binding</keyword>
<proteinExistence type="inferred from homology"/>
<feature type="compositionally biased region" description="Polar residues" evidence="19">
    <location>
        <begin position="766"/>
        <end position="779"/>
    </location>
</feature>
<dbReference type="InterPro" id="IPR000541">
    <property type="entry name" value="Ncs6/Tuc1/Ctu1"/>
</dbReference>
<evidence type="ECO:0000256" key="3">
    <source>
        <dbReference type="ARBA" id="ARBA00004544"/>
    </source>
</evidence>
<dbReference type="EC" id="2.7.7.-" evidence="17"/>
<sequence length="1411" mass="155012">MLLRNPVTGGHSTYYTELRSLLDSLGKMPVLCSSCAEKRAVLKRPKTAHSLCKECFFWAFEEEVHQTIVSAQLFKHGETVGIGASGGKDSTVLAHVMKVLNERYNYGLKLLLLSVDEGITGYRDDSLETVKRNQQQYELPLKIVSYEELYGWTMDAIVKQVGLKNNCTFCGVFRRQALDRGAMMLKVDKICTGHNADDVAETVLMNVLRGDIARLRRCTAISTASEGEGVVPRCKPLKYAYEKEIVLYAYFKKLDYFSTECIYSPNAYRGHARTFLKDLEAVRPSAIMDVIHSGENLSVREGVKMPVQGTCGRCGYISSQALCKSCVLLEGLNRGLPRLGIGKHHRLHEKILSQQPLTQEEERKLKAILKGNHGRRKVVKPLQELFTGEANAGMDDLDALLADLESTTSHISKRPVFLSEETPYSFPTGGNSYQDVSVPPPVPPPPSAEALNGSVIDCLHSSQQSLGSAPKSSWSRDSSSPPRSQIEEDHVYSFPNKQKSADPSAGAMSSALGSNLSELDRLLLELNAVQQNSPSFPTTEETAPPLPSCSITNYVQQNGGPPDIMVSPPVQEKPKQNGTRVVEDGRPTVESLLDELEGSVPNPSPSVLHSELDSPSQQQARISASCATRELDELMASLSDFKVHSILPPPATVTFQSPLFFAESEPEAFIDVSATMLSSHQKSLVVLNHSKPSPSTDTSPPNAARPSLTSASTTLDQNPLKSPSPSLERGITPPSVTKSPSPLTDMDLSLSTPTTTKSLSPVPFSYSKSPTPLTASKAPSPSLREVVHEKCIVPLDRREVQPDTAESTRDGARTGDEASTHEGTFTRDGSVISGHVDGYRELMDWADVELNMCLQDGLDGGMTPNTERPYTDGSMTPTTEASWMDESLDGSSCPGTPDASLDLPLLQQATVDRVSASGHLKSVIRRTKETSNVHPMYREGHPRRGRVGPIIVNKSSSQDRLIEELQGKLGIGRLADRRCKQPDDWLTEGIIVMSKPQRFRGDGAANEVDKIIIPPESPLPQRVIYPPQSPPAPRTHPSPTYEADPCSSTSPTSACTTSIPTCPSMAGPCPQASTLSTSAACTTTTSPQSPGVRWLSNRIRPNLTSNAGMALYLFYFYNRTPSLSHWLQFPSLKPLFNYLYRCGPGGPPTQVNKLDNMLGSLQSDLHKLGVQTVAKGVCGACCKPIVGQVVTAMGRTWHPEHFVCTHCQEEIGSRNFFERDGAPYCEKDYHNLFSPRCHYCNGPILDKVVTALDRTWHPEHFFCAQCGSFFGPEGFHEKDGKAYCRKDYFDMFAPKCGGCARAILENYISALNSLWHPECFVCRECFTPFVNGSFFEHDGQPYCEVHYHERRGSLCSGCQKPITGRCITAMAKKFHPEHFVCAFCLKQLNKGTFKEQNDKPYCQGCFVKLFS</sequence>
<dbReference type="PANTHER" id="PTHR24216:SF11">
    <property type="entry name" value="PAXILLIN"/>
    <property type="match status" value="1"/>
</dbReference>
<keyword evidence="16" id="KW-0206">Cytoskeleton</keyword>
<accession>A0A060X1K8</accession>
<dbReference type="CDD" id="cd01713">
    <property type="entry name" value="CTU1-like"/>
    <property type="match status" value="1"/>
</dbReference>
<dbReference type="HAMAP" id="MF_03053">
    <property type="entry name" value="CTU1"/>
    <property type="match status" value="1"/>
</dbReference>
<feature type="domain" description="LIM zinc-binding" evidence="20">
    <location>
        <begin position="1176"/>
        <end position="1235"/>
    </location>
</feature>
<dbReference type="UniPathway" id="UPA00988"/>
<comment type="subcellular location">
    <subcellularLocation>
        <location evidence="2">Cell junction</location>
        <location evidence="2">Focal adhesion</location>
    </subcellularLocation>
    <subcellularLocation>
        <location evidence="3">Cytoplasm</location>
        <location evidence="3">Cell cortex</location>
    </subcellularLocation>
    <subcellularLocation>
        <location evidence="1">Cytoplasm</location>
        <location evidence="1">Cytoskeleton</location>
    </subcellularLocation>
</comment>
<protein>
    <recommendedName>
        <fullName evidence="17">Cytoplasmic tRNA 2-thiolation protein 1</fullName>
        <ecNumber evidence="17">2.7.7.-</ecNumber>
    </recommendedName>
    <alternativeName>
        <fullName evidence="17">ATP-binding domain-containing protein 3</fullName>
    </alternativeName>
    <alternativeName>
        <fullName evidence="17">Cytoplasmic tRNA adenylyltransferase 1</fullName>
    </alternativeName>
</protein>
<dbReference type="GO" id="GO:0005938">
    <property type="term" value="C:cell cortex"/>
    <property type="evidence" value="ECO:0007669"/>
    <property type="project" value="UniProtKB-SubCell"/>
</dbReference>
<keyword evidence="8 17" id="KW-0819">tRNA processing</keyword>
<evidence type="ECO:0000313" key="22">
    <source>
        <dbReference type="Proteomes" id="UP000193380"/>
    </source>
</evidence>
<dbReference type="GO" id="GO:0002098">
    <property type="term" value="P:tRNA wobble uridine modification"/>
    <property type="evidence" value="ECO:0007669"/>
    <property type="project" value="UniProtKB-UniRule"/>
</dbReference>
<dbReference type="FunFam" id="2.10.110.10:FF:000008">
    <property type="entry name" value="Paxillin isoform 1"/>
    <property type="match status" value="1"/>
</dbReference>
<evidence type="ECO:0000256" key="19">
    <source>
        <dbReference type="SAM" id="MobiDB-lite"/>
    </source>
</evidence>
<dbReference type="InterPro" id="IPR001781">
    <property type="entry name" value="Znf_LIM"/>
</dbReference>
<feature type="domain" description="LIM zinc-binding" evidence="20">
    <location>
        <begin position="1354"/>
        <end position="1411"/>
    </location>
</feature>
<evidence type="ECO:0000256" key="17">
    <source>
        <dbReference type="HAMAP-Rule" id="MF_03053"/>
    </source>
</evidence>
<dbReference type="Gene3D" id="2.10.110.10">
    <property type="entry name" value="Cysteine Rich Protein"/>
    <property type="match status" value="4"/>
</dbReference>
<evidence type="ECO:0000256" key="1">
    <source>
        <dbReference type="ARBA" id="ARBA00004245"/>
    </source>
</evidence>
<feature type="region of interest" description="Disordered" evidence="19">
    <location>
        <begin position="859"/>
        <end position="899"/>
    </location>
</feature>
<dbReference type="PANTHER" id="PTHR24216">
    <property type="entry name" value="PAXILLIN-RELATED"/>
    <property type="match status" value="1"/>
</dbReference>
<dbReference type="GO" id="GO:0034227">
    <property type="term" value="P:tRNA thio-modification"/>
    <property type="evidence" value="ECO:0007669"/>
    <property type="project" value="UniProtKB-UniRule"/>
</dbReference>
<dbReference type="PROSITE" id="PS00478">
    <property type="entry name" value="LIM_DOMAIN_1"/>
    <property type="match status" value="3"/>
</dbReference>
<gene>
    <name evidence="17" type="primary">CTU1</name>
    <name evidence="17" type="synonym">ATPBD3</name>
    <name evidence="17" type="synonym">NCS6</name>
    <name evidence="21" type="ORF">GSONMT00045124001</name>
</gene>
<feature type="region of interest" description="Disordered" evidence="19">
    <location>
        <begin position="598"/>
        <end position="621"/>
    </location>
</feature>
<dbReference type="Pfam" id="PF00412">
    <property type="entry name" value="LIM"/>
    <property type="match status" value="4"/>
</dbReference>
<dbReference type="STRING" id="8022.A0A060X1K8"/>
<evidence type="ECO:0000256" key="2">
    <source>
        <dbReference type="ARBA" id="ARBA00004246"/>
    </source>
</evidence>
<dbReference type="PaxDb" id="8022-A0A060X1K8"/>
<dbReference type="FunFam" id="3.40.50.620:FF:000054">
    <property type="entry name" value="Cytoplasmic tRNA 2-thiolation protein 1"/>
    <property type="match status" value="1"/>
</dbReference>
<evidence type="ECO:0000256" key="10">
    <source>
        <dbReference type="ARBA" id="ARBA00022737"/>
    </source>
</evidence>
<dbReference type="Pfam" id="PF01171">
    <property type="entry name" value="ATP_bind_3"/>
    <property type="match status" value="1"/>
</dbReference>
<keyword evidence="11 18" id="KW-0862">Zinc</keyword>
<dbReference type="Pfam" id="PF16503">
    <property type="entry name" value="zn-ribbon_14"/>
    <property type="match status" value="1"/>
</dbReference>
<name>A0A060X1K8_ONCMY</name>
<keyword evidence="14" id="KW-0965">Cell junction</keyword>
<dbReference type="GO" id="GO:0007179">
    <property type="term" value="P:transforming growth factor beta receptor signaling pathway"/>
    <property type="evidence" value="ECO:0007669"/>
    <property type="project" value="TreeGrafter"/>
</dbReference>
<evidence type="ECO:0000256" key="16">
    <source>
        <dbReference type="ARBA" id="ARBA00023212"/>
    </source>
</evidence>
<dbReference type="InterPro" id="IPR047075">
    <property type="entry name" value="Paxillin_TGFB1I1_LIM_dom1"/>
</dbReference>
<evidence type="ECO:0000256" key="6">
    <source>
        <dbReference type="ARBA" id="ARBA00022555"/>
    </source>
</evidence>
<evidence type="ECO:0000313" key="21">
    <source>
        <dbReference type="EMBL" id="CDQ71209.1"/>
    </source>
</evidence>
<feature type="region of interest" description="Disordered" evidence="19">
    <location>
        <begin position="688"/>
        <end position="781"/>
    </location>
</feature>
<feature type="region of interest" description="Disordered" evidence="19">
    <location>
        <begin position="799"/>
        <end position="829"/>
    </location>
</feature>
<dbReference type="CDD" id="cd09411">
    <property type="entry name" value="LIM4_Paxillin"/>
    <property type="match status" value="1"/>
</dbReference>
<dbReference type="GO" id="GO:0005856">
    <property type="term" value="C:cytoskeleton"/>
    <property type="evidence" value="ECO:0007669"/>
    <property type="project" value="UniProtKB-SubCell"/>
</dbReference>
<dbReference type="PROSITE" id="PS01263">
    <property type="entry name" value="UPF0021"/>
    <property type="match status" value="1"/>
</dbReference>
<feature type="compositionally biased region" description="Pro residues" evidence="19">
    <location>
        <begin position="438"/>
        <end position="447"/>
    </location>
</feature>